<feature type="domain" description="Histidine kinase/HSP90-like ATPase" evidence="1">
    <location>
        <begin position="11"/>
        <end position="106"/>
    </location>
</feature>
<comment type="caution">
    <text evidence="2">The sequence shown here is derived from an EMBL/GenBank/DDBJ whole genome shotgun (WGS) entry which is preliminary data.</text>
</comment>
<keyword evidence="2" id="KW-0067">ATP-binding</keyword>
<dbReference type="GO" id="GO:0005524">
    <property type="term" value="F:ATP binding"/>
    <property type="evidence" value="ECO:0007669"/>
    <property type="project" value="UniProtKB-KW"/>
</dbReference>
<dbReference type="EMBL" id="JAXOFX010000020">
    <property type="protein sequence ID" value="MDZ5474111.1"/>
    <property type="molecule type" value="Genomic_DNA"/>
</dbReference>
<evidence type="ECO:0000313" key="3">
    <source>
        <dbReference type="Proteomes" id="UP001290455"/>
    </source>
</evidence>
<keyword evidence="2" id="KW-0808">Transferase</keyword>
<evidence type="ECO:0000313" key="2">
    <source>
        <dbReference type="EMBL" id="MDZ5474111.1"/>
    </source>
</evidence>
<dbReference type="EC" id="2.7.13.3" evidence="2"/>
<dbReference type="CDD" id="cd16936">
    <property type="entry name" value="HATPase_RsbW-like"/>
    <property type="match status" value="1"/>
</dbReference>
<evidence type="ECO:0000259" key="1">
    <source>
        <dbReference type="Pfam" id="PF13581"/>
    </source>
</evidence>
<keyword evidence="3" id="KW-1185">Reference proteome</keyword>
<dbReference type="InterPro" id="IPR036890">
    <property type="entry name" value="HATPase_C_sf"/>
</dbReference>
<name>A0ABU5J3V0_9BACI</name>
<organism evidence="2 3">
    <name type="scientific">Robertmurraya mangrovi</name>
    <dbReference type="NCBI Taxonomy" id="3098077"/>
    <lineage>
        <taxon>Bacteria</taxon>
        <taxon>Bacillati</taxon>
        <taxon>Bacillota</taxon>
        <taxon>Bacilli</taxon>
        <taxon>Bacillales</taxon>
        <taxon>Bacillaceae</taxon>
        <taxon>Robertmurraya</taxon>
    </lineage>
</organism>
<protein>
    <submittedName>
        <fullName evidence="2">ATP-binding protein</fullName>
        <ecNumber evidence="2">2.7.13.3</ecNumber>
    </submittedName>
</protein>
<accession>A0ABU5J3V0</accession>
<dbReference type="GO" id="GO:0004673">
    <property type="term" value="F:protein histidine kinase activity"/>
    <property type="evidence" value="ECO:0007669"/>
    <property type="project" value="UniProtKB-EC"/>
</dbReference>
<dbReference type="Proteomes" id="UP001290455">
    <property type="component" value="Unassembled WGS sequence"/>
</dbReference>
<dbReference type="Pfam" id="PF13581">
    <property type="entry name" value="HATPase_c_2"/>
    <property type="match status" value="1"/>
</dbReference>
<dbReference type="InterPro" id="IPR003594">
    <property type="entry name" value="HATPase_dom"/>
</dbReference>
<gene>
    <name evidence="2" type="ORF">SM124_20620</name>
</gene>
<proteinExistence type="predicted"/>
<keyword evidence="2" id="KW-0547">Nucleotide-binding</keyword>
<dbReference type="Gene3D" id="3.30.565.10">
    <property type="entry name" value="Histidine kinase-like ATPase, C-terminal domain"/>
    <property type="match status" value="1"/>
</dbReference>
<sequence length="112" mass="13206">MNHTEKLALQKDYPPNIVMKLRLVTEEACTNAYEYCKSKGYKSLFIKWAVTSKTFEIFVRHKGELFEITKDDQINTSLRGRGITLITNIMDQVELREENNYVELYMMKEMGE</sequence>
<reference evidence="2 3" key="1">
    <citation type="submission" date="2023-11" db="EMBL/GenBank/DDBJ databases">
        <title>Bacillus jintuensis, isolated from a mudflat on the Beibu Gulf coast.</title>
        <authorList>
            <person name="Li M."/>
        </authorList>
    </citation>
    <scope>NUCLEOTIDE SEQUENCE [LARGE SCALE GENOMIC DNA]</scope>
    <source>
        <strain evidence="2 3">31A1R</strain>
    </source>
</reference>